<organism evidence="2 3">
    <name type="scientific">Littorina saxatilis</name>
    <dbReference type="NCBI Taxonomy" id="31220"/>
    <lineage>
        <taxon>Eukaryota</taxon>
        <taxon>Metazoa</taxon>
        <taxon>Spiralia</taxon>
        <taxon>Lophotrochozoa</taxon>
        <taxon>Mollusca</taxon>
        <taxon>Gastropoda</taxon>
        <taxon>Caenogastropoda</taxon>
        <taxon>Littorinimorpha</taxon>
        <taxon>Littorinoidea</taxon>
        <taxon>Littorinidae</taxon>
        <taxon>Littorina</taxon>
    </lineage>
</organism>
<accession>A0AAN9BNK0</accession>
<evidence type="ECO:0000313" key="3">
    <source>
        <dbReference type="Proteomes" id="UP001374579"/>
    </source>
</evidence>
<sequence>MEDFSSFLKVVGAIVTVVFIITHGEAAEARAATPKITTHKTTHKTTPVPVTCISCQGIACWKEPVVQICDVTHKLCMSHVTDHSDGTRDVSKGCATTPECQQKYLNSTVHTALCSVVDKQVTGHAMDCFFCCKGSNCNQGPQLIPPKSQLLVG</sequence>
<feature type="chain" id="PRO_5043040510" evidence="1">
    <location>
        <begin position="27"/>
        <end position="153"/>
    </location>
</feature>
<dbReference type="EMBL" id="JBAMIC010000007">
    <property type="protein sequence ID" value="KAK7106690.1"/>
    <property type="molecule type" value="Genomic_DNA"/>
</dbReference>
<keyword evidence="1" id="KW-0732">Signal</keyword>
<dbReference type="Proteomes" id="UP001374579">
    <property type="component" value="Unassembled WGS sequence"/>
</dbReference>
<keyword evidence="3" id="KW-1185">Reference proteome</keyword>
<evidence type="ECO:0000256" key="1">
    <source>
        <dbReference type="SAM" id="SignalP"/>
    </source>
</evidence>
<feature type="signal peptide" evidence="1">
    <location>
        <begin position="1"/>
        <end position="26"/>
    </location>
</feature>
<evidence type="ECO:0000313" key="2">
    <source>
        <dbReference type="EMBL" id="KAK7106690.1"/>
    </source>
</evidence>
<protein>
    <submittedName>
        <fullName evidence="2">Uncharacterized protein</fullName>
    </submittedName>
</protein>
<dbReference type="AlphaFoldDB" id="A0AAN9BNK0"/>
<comment type="caution">
    <text evidence="2">The sequence shown here is derived from an EMBL/GenBank/DDBJ whole genome shotgun (WGS) entry which is preliminary data.</text>
</comment>
<reference evidence="2 3" key="1">
    <citation type="submission" date="2024-02" db="EMBL/GenBank/DDBJ databases">
        <title>Chromosome-scale genome assembly of the rough periwinkle Littorina saxatilis.</title>
        <authorList>
            <person name="De Jode A."/>
            <person name="Faria R."/>
            <person name="Formenti G."/>
            <person name="Sims Y."/>
            <person name="Smith T.P."/>
            <person name="Tracey A."/>
            <person name="Wood J.M.D."/>
            <person name="Zagrodzka Z.B."/>
            <person name="Johannesson K."/>
            <person name="Butlin R.K."/>
            <person name="Leder E.H."/>
        </authorList>
    </citation>
    <scope>NUCLEOTIDE SEQUENCE [LARGE SCALE GENOMIC DNA]</scope>
    <source>
        <strain evidence="2">Snail1</strain>
        <tissue evidence="2">Muscle</tissue>
    </source>
</reference>
<name>A0AAN9BNK0_9CAEN</name>
<proteinExistence type="predicted"/>
<gene>
    <name evidence="2" type="ORF">V1264_017917</name>
</gene>